<organism evidence="1 2">
    <name type="scientific">Thalassoglobus polymorphus</name>
    <dbReference type="NCBI Taxonomy" id="2527994"/>
    <lineage>
        <taxon>Bacteria</taxon>
        <taxon>Pseudomonadati</taxon>
        <taxon>Planctomycetota</taxon>
        <taxon>Planctomycetia</taxon>
        <taxon>Planctomycetales</taxon>
        <taxon>Planctomycetaceae</taxon>
        <taxon>Thalassoglobus</taxon>
    </lineage>
</organism>
<evidence type="ECO:0000313" key="2">
    <source>
        <dbReference type="Proteomes" id="UP000315724"/>
    </source>
</evidence>
<protein>
    <submittedName>
        <fullName evidence="1">Uncharacterized protein</fullName>
    </submittedName>
</protein>
<gene>
    <name evidence="1" type="ORF">Mal48_32210</name>
</gene>
<sequence length="317" mass="35919">MSTVLENNNDTQHIQTQLAARRMRATMAAIKVVFTWLGTTKTLSTDQKIVAADVFGADGASISASKRLLDPKHPALAAVTKIKGRVTKFWKDNSLPFPEGGIRLIRHDQIAEFDETLNRFRSELDGAVVELERHYDEMRSAARERLGSLFNPSDYPTTLIGAFGIEHSFPAVEAPEYLRQLNPEVYRQECDRVQARFTQAVEQAEQMFFEQLAGLVDHLVERMSGTEDGKPKTFRDTTVDNLNEFFARFRQLNIGGNTELEELVERAESIVSGVEPQHLRDNASLRQHIATQMSTVQANLDGLLVDRPRRNIQRRPR</sequence>
<dbReference type="Proteomes" id="UP000315724">
    <property type="component" value="Chromosome"/>
</dbReference>
<dbReference type="RefSeq" id="WP_145201133.1">
    <property type="nucleotide sequence ID" value="NZ_CP036267.1"/>
</dbReference>
<dbReference type="KEGG" id="tpol:Mal48_32210"/>
<proteinExistence type="predicted"/>
<dbReference type="EMBL" id="CP036267">
    <property type="protein sequence ID" value="QDT33964.1"/>
    <property type="molecule type" value="Genomic_DNA"/>
</dbReference>
<dbReference type="AlphaFoldDB" id="A0A517QQQ8"/>
<evidence type="ECO:0000313" key="1">
    <source>
        <dbReference type="EMBL" id="QDT33964.1"/>
    </source>
</evidence>
<dbReference type="OrthoDB" id="247764at2"/>
<keyword evidence="2" id="KW-1185">Reference proteome</keyword>
<accession>A0A517QQQ8</accession>
<reference evidence="1 2" key="1">
    <citation type="submission" date="2019-02" db="EMBL/GenBank/DDBJ databases">
        <title>Deep-cultivation of Planctomycetes and their phenomic and genomic characterization uncovers novel biology.</title>
        <authorList>
            <person name="Wiegand S."/>
            <person name="Jogler M."/>
            <person name="Boedeker C."/>
            <person name="Pinto D."/>
            <person name="Vollmers J."/>
            <person name="Rivas-Marin E."/>
            <person name="Kohn T."/>
            <person name="Peeters S.H."/>
            <person name="Heuer A."/>
            <person name="Rast P."/>
            <person name="Oberbeckmann S."/>
            <person name="Bunk B."/>
            <person name="Jeske O."/>
            <person name="Meyerdierks A."/>
            <person name="Storesund J.E."/>
            <person name="Kallscheuer N."/>
            <person name="Luecker S."/>
            <person name="Lage O.M."/>
            <person name="Pohl T."/>
            <person name="Merkel B.J."/>
            <person name="Hornburger P."/>
            <person name="Mueller R.-W."/>
            <person name="Bruemmer F."/>
            <person name="Labrenz M."/>
            <person name="Spormann A.M."/>
            <person name="Op den Camp H."/>
            <person name="Overmann J."/>
            <person name="Amann R."/>
            <person name="Jetten M.S.M."/>
            <person name="Mascher T."/>
            <person name="Medema M.H."/>
            <person name="Devos D.P."/>
            <person name="Kaster A.-K."/>
            <person name="Ovreas L."/>
            <person name="Rohde M."/>
            <person name="Galperin M.Y."/>
            <person name="Jogler C."/>
        </authorList>
    </citation>
    <scope>NUCLEOTIDE SEQUENCE [LARGE SCALE GENOMIC DNA]</scope>
    <source>
        <strain evidence="1 2">Mal48</strain>
    </source>
</reference>
<name>A0A517QQQ8_9PLAN</name>